<dbReference type="EMBL" id="JACBYF010000011">
    <property type="protein sequence ID" value="NYS47743.1"/>
    <property type="molecule type" value="Genomic_DNA"/>
</dbReference>
<dbReference type="InterPro" id="IPR028963">
    <property type="entry name" value="Imm9"/>
</dbReference>
<accession>A0ABX2T280</accession>
<dbReference type="Proteomes" id="UP000531840">
    <property type="component" value="Unassembled WGS sequence"/>
</dbReference>
<protein>
    <submittedName>
        <fullName evidence="1">Uncharacterized protein</fullName>
    </submittedName>
</protein>
<comment type="caution">
    <text evidence="1">The sequence shown here is derived from an EMBL/GenBank/DDBJ whole genome shotgun (WGS) entry which is preliminary data.</text>
</comment>
<gene>
    <name evidence="1" type="ORF">HZY85_05990</name>
</gene>
<evidence type="ECO:0000313" key="1">
    <source>
        <dbReference type="EMBL" id="NYS47743.1"/>
    </source>
</evidence>
<organism evidence="1 2">
    <name type="scientific">Gemelliphila palaticanis</name>
    <dbReference type="NCBI Taxonomy" id="81950"/>
    <lineage>
        <taxon>Bacteria</taxon>
        <taxon>Bacillati</taxon>
        <taxon>Bacillota</taxon>
        <taxon>Bacilli</taxon>
        <taxon>Bacillales</taxon>
        <taxon>Gemellaceae</taxon>
        <taxon>Gemelliphila</taxon>
    </lineage>
</organism>
<keyword evidence="2" id="KW-1185">Reference proteome</keyword>
<proteinExistence type="predicted"/>
<reference evidence="1 2" key="1">
    <citation type="submission" date="2020-07" db="EMBL/GenBank/DDBJ databases">
        <title>MOT database genomes.</title>
        <authorList>
            <person name="Joseph S."/>
            <person name="Aduse-Opoku J."/>
            <person name="Hashim A."/>
            <person name="Wade W."/>
            <person name="Curtis M."/>
        </authorList>
    </citation>
    <scope>NUCLEOTIDE SEQUENCE [LARGE SCALE GENOMIC DNA]</scope>
    <source>
        <strain evidence="1 2">CIP 106318</strain>
    </source>
</reference>
<dbReference type="Pfam" id="PF15587">
    <property type="entry name" value="Imm9"/>
    <property type="match status" value="1"/>
</dbReference>
<evidence type="ECO:0000313" key="2">
    <source>
        <dbReference type="Proteomes" id="UP000531840"/>
    </source>
</evidence>
<sequence length="152" mass="17448">MVQQIEISFPSEISNLTNSEIDLKQVAVELEKIVDEIFTKIDLGGKRLNIVIMTRASDRVGASKRSSRWGDRYRLFLSIAIPNHKQSPWGLRKVEWSLWNPISESQHFYFVEDTDYLSYSTVEEYVLDMAVKALTLLLEKGVTCGGHKIKIK</sequence>
<dbReference type="RefSeq" id="WP_179941527.1">
    <property type="nucleotide sequence ID" value="NZ_JACBYF010000011.1"/>
</dbReference>
<name>A0ABX2T280_9BACL</name>